<evidence type="ECO:0000313" key="7">
    <source>
        <dbReference type="EMBL" id="KIF82837.1"/>
    </source>
</evidence>
<gene>
    <name evidence="7" type="ORF">TSA66_21645</name>
</gene>
<dbReference type="CDD" id="cd08071">
    <property type="entry name" value="MPN_DUF2466"/>
    <property type="match status" value="1"/>
</dbReference>
<dbReference type="AlphaFoldDB" id="A0A0C1YQE6"/>
<dbReference type="Proteomes" id="UP000031572">
    <property type="component" value="Unassembled WGS sequence"/>
</dbReference>
<dbReference type="PANTHER" id="PTHR30471:SF3">
    <property type="entry name" value="UPF0758 PROTEIN YEES-RELATED"/>
    <property type="match status" value="1"/>
</dbReference>
<dbReference type="PROSITE" id="PS50249">
    <property type="entry name" value="MPN"/>
    <property type="match status" value="1"/>
</dbReference>
<evidence type="ECO:0000259" key="6">
    <source>
        <dbReference type="PROSITE" id="PS50249"/>
    </source>
</evidence>
<sequence>MNPLSALSRTDLARALVAPFHPSIADSANPALPTSSDVLPYAPSDAEVSHKLAVARELWLRQLAADMRSGPIMDCPGVVCDWLRLRYARLEHEMFLVLHLDVRHRLIDAEEVSRGTLTYANVYPREVVKSALAHNSAAMVLAHNHPSGEPQPSQQDILLTQRLQTALALVDVHVVDHFVVAGEKILSFAERGLL</sequence>
<evidence type="ECO:0000313" key="8">
    <source>
        <dbReference type="Proteomes" id="UP000031572"/>
    </source>
</evidence>
<evidence type="ECO:0000256" key="1">
    <source>
        <dbReference type="ARBA" id="ARBA00022670"/>
    </source>
</evidence>
<name>A0A0C1YQE6_9BURK</name>
<evidence type="ECO:0000256" key="3">
    <source>
        <dbReference type="ARBA" id="ARBA00022801"/>
    </source>
</evidence>
<comment type="caution">
    <text evidence="7">The sequence shown here is derived from an EMBL/GenBank/DDBJ whole genome shotgun (WGS) entry which is preliminary data.</text>
</comment>
<dbReference type="InterPro" id="IPR025657">
    <property type="entry name" value="RadC_JAB"/>
</dbReference>
<evidence type="ECO:0000256" key="5">
    <source>
        <dbReference type="ARBA" id="ARBA00023049"/>
    </source>
</evidence>
<keyword evidence="8" id="KW-1185">Reference proteome</keyword>
<dbReference type="NCBIfam" id="TIGR00608">
    <property type="entry name" value="radc"/>
    <property type="match status" value="1"/>
</dbReference>
<dbReference type="GO" id="GO:0046872">
    <property type="term" value="F:metal ion binding"/>
    <property type="evidence" value="ECO:0007669"/>
    <property type="project" value="UniProtKB-KW"/>
</dbReference>
<reference evidence="7 8" key="1">
    <citation type="submission" date="2014-12" db="EMBL/GenBank/DDBJ databases">
        <title>Denitrispirillum autotrophicum gen. nov., sp. nov., Denitrifying, Facultatively Autotrophic Bacteria Isolated from Rice Paddy Soil.</title>
        <authorList>
            <person name="Ishii S."/>
            <person name="Ashida N."/>
            <person name="Ohno H."/>
            <person name="Otsuka S."/>
            <person name="Yokota A."/>
            <person name="Senoo K."/>
        </authorList>
    </citation>
    <scope>NUCLEOTIDE SEQUENCE [LARGE SCALE GENOMIC DNA]</scope>
    <source>
        <strain evidence="7 8">TSA66</strain>
    </source>
</reference>
<keyword evidence="3" id="KW-0378">Hydrolase</keyword>
<dbReference type="Pfam" id="PF04002">
    <property type="entry name" value="RadC"/>
    <property type="match status" value="1"/>
</dbReference>
<organism evidence="7 8">
    <name type="scientific">Noviherbaspirillum autotrophicum</name>
    <dbReference type="NCBI Taxonomy" id="709839"/>
    <lineage>
        <taxon>Bacteria</taxon>
        <taxon>Pseudomonadati</taxon>
        <taxon>Pseudomonadota</taxon>
        <taxon>Betaproteobacteria</taxon>
        <taxon>Burkholderiales</taxon>
        <taxon>Oxalobacteraceae</taxon>
        <taxon>Noviherbaspirillum</taxon>
    </lineage>
</organism>
<feature type="domain" description="MPN" evidence="6">
    <location>
        <begin position="72"/>
        <end position="194"/>
    </location>
</feature>
<dbReference type="OrthoDB" id="9804482at2"/>
<evidence type="ECO:0000256" key="2">
    <source>
        <dbReference type="ARBA" id="ARBA00022723"/>
    </source>
</evidence>
<dbReference type="GO" id="GO:0008237">
    <property type="term" value="F:metallopeptidase activity"/>
    <property type="evidence" value="ECO:0007669"/>
    <property type="project" value="UniProtKB-KW"/>
</dbReference>
<dbReference type="GO" id="GO:0006508">
    <property type="term" value="P:proteolysis"/>
    <property type="evidence" value="ECO:0007669"/>
    <property type="project" value="UniProtKB-KW"/>
</dbReference>
<dbReference type="SUPFAM" id="SSF102712">
    <property type="entry name" value="JAB1/MPN domain"/>
    <property type="match status" value="1"/>
</dbReference>
<evidence type="ECO:0000256" key="4">
    <source>
        <dbReference type="ARBA" id="ARBA00022833"/>
    </source>
</evidence>
<dbReference type="STRING" id="709839.TSA66_21645"/>
<protein>
    <submittedName>
        <fullName evidence="7">DNA repair protein RadC</fullName>
    </submittedName>
</protein>
<keyword evidence="2" id="KW-0479">Metal-binding</keyword>
<dbReference type="EMBL" id="JWJG01000028">
    <property type="protein sequence ID" value="KIF82837.1"/>
    <property type="molecule type" value="Genomic_DNA"/>
</dbReference>
<keyword evidence="5" id="KW-0482">Metalloprotease</keyword>
<dbReference type="InterPro" id="IPR001405">
    <property type="entry name" value="UPF0758"/>
</dbReference>
<dbReference type="PANTHER" id="PTHR30471">
    <property type="entry name" value="DNA REPAIR PROTEIN RADC"/>
    <property type="match status" value="1"/>
</dbReference>
<dbReference type="InterPro" id="IPR020891">
    <property type="entry name" value="UPF0758_CS"/>
</dbReference>
<keyword evidence="1" id="KW-0645">Protease</keyword>
<keyword evidence="4" id="KW-0862">Zinc</keyword>
<dbReference type="PROSITE" id="PS01302">
    <property type="entry name" value="UPF0758"/>
    <property type="match status" value="1"/>
</dbReference>
<dbReference type="RefSeq" id="WP_040041471.1">
    <property type="nucleotide sequence ID" value="NZ_JWJG01000028.1"/>
</dbReference>
<dbReference type="Gene3D" id="3.40.140.10">
    <property type="entry name" value="Cytidine Deaminase, domain 2"/>
    <property type="match status" value="1"/>
</dbReference>
<accession>A0A0C1YQE6</accession>
<proteinExistence type="predicted"/>
<dbReference type="InterPro" id="IPR037518">
    <property type="entry name" value="MPN"/>
</dbReference>